<reference evidence="2" key="1">
    <citation type="submission" date="2018-04" db="EMBL/GenBank/DDBJ databases">
        <title>WGS assembly of Panicum hallii.</title>
        <authorList>
            <person name="Lovell J."/>
            <person name="Jenkins J."/>
            <person name="Lowry D."/>
            <person name="Mamidi S."/>
            <person name="Sreedasyam A."/>
            <person name="Weng X."/>
            <person name="Barry K."/>
            <person name="Bonette J."/>
            <person name="Campitelli B."/>
            <person name="Daum C."/>
            <person name="Gordon S."/>
            <person name="Gould B."/>
            <person name="Lipzen A."/>
            <person name="Macqueen A."/>
            <person name="Palacio-Mejia J."/>
            <person name="Plott C."/>
            <person name="Shakirov E."/>
            <person name="Shu S."/>
            <person name="Yoshinaga Y."/>
            <person name="Zane M."/>
            <person name="Rokhsar D."/>
            <person name="Grimwood J."/>
            <person name="Schmutz J."/>
            <person name="Juenger T."/>
        </authorList>
    </citation>
    <scope>NUCLEOTIDE SEQUENCE [LARGE SCALE GENOMIC DNA]</scope>
    <source>
        <strain evidence="2">FIL2</strain>
    </source>
</reference>
<dbReference type="Gramene" id="PVH66351">
    <property type="protein sequence ID" value="PVH66351"/>
    <property type="gene ID" value="PAHAL_1G217200"/>
</dbReference>
<evidence type="ECO:0000313" key="2">
    <source>
        <dbReference type="EMBL" id="PVH66351.1"/>
    </source>
</evidence>
<protein>
    <submittedName>
        <fullName evidence="2">Uncharacterized protein</fullName>
    </submittedName>
</protein>
<gene>
    <name evidence="2" type="ORF">PAHAL_1G217200</name>
</gene>
<proteinExistence type="predicted"/>
<dbReference type="Proteomes" id="UP000243499">
    <property type="component" value="Chromosome 1"/>
</dbReference>
<name>A0A2T8KW03_9POAL</name>
<sequence length="99" mass="10586">MAEEEHEVCFKRRRKRAGGSVSKLCRSIHLAAKEDPFYMDVITKAPGEGGAAQPGQGLGSHEGGLPELRRAGVPSSIQHRGMQALSPRACVRAPQPGRA</sequence>
<dbReference type="EMBL" id="CM008046">
    <property type="protein sequence ID" value="PVH66351.1"/>
    <property type="molecule type" value="Genomic_DNA"/>
</dbReference>
<accession>A0A2T8KW03</accession>
<feature type="region of interest" description="Disordered" evidence="1">
    <location>
        <begin position="45"/>
        <end position="99"/>
    </location>
</feature>
<organism evidence="2">
    <name type="scientific">Panicum hallii</name>
    <dbReference type="NCBI Taxonomy" id="206008"/>
    <lineage>
        <taxon>Eukaryota</taxon>
        <taxon>Viridiplantae</taxon>
        <taxon>Streptophyta</taxon>
        <taxon>Embryophyta</taxon>
        <taxon>Tracheophyta</taxon>
        <taxon>Spermatophyta</taxon>
        <taxon>Magnoliopsida</taxon>
        <taxon>Liliopsida</taxon>
        <taxon>Poales</taxon>
        <taxon>Poaceae</taxon>
        <taxon>PACMAD clade</taxon>
        <taxon>Panicoideae</taxon>
        <taxon>Panicodae</taxon>
        <taxon>Paniceae</taxon>
        <taxon>Panicinae</taxon>
        <taxon>Panicum</taxon>
        <taxon>Panicum sect. Panicum</taxon>
    </lineage>
</organism>
<evidence type="ECO:0000256" key="1">
    <source>
        <dbReference type="SAM" id="MobiDB-lite"/>
    </source>
</evidence>
<feature type="compositionally biased region" description="Gly residues" evidence="1">
    <location>
        <begin position="47"/>
        <end position="62"/>
    </location>
</feature>
<dbReference type="AlphaFoldDB" id="A0A2T8KW03"/>